<dbReference type="Proteomes" id="UP000250163">
    <property type="component" value="Chromosome MORIYA"/>
</dbReference>
<dbReference type="AlphaFoldDB" id="A0A330LSI4"/>
<dbReference type="EMBL" id="LS483250">
    <property type="protein sequence ID" value="SQD78798.1"/>
    <property type="molecule type" value="Genomic_DNA"/>
</dbReference>
<dbReference type="Pfam" id="PF11215">
    <property type="entry name" value="DUF3010"/>
    <property type="match status" value="1"/>
</dbReference>
<evidence type="ECO:0000313" key="2">
    <source>
        <dbReference type="Proteomes" id="UP000250163"/>
    </source>
</evidence>
<evidence type="ECO:0008006" key="3">
    <source>
        <dbReference type="Google" id="ProtNLM"/>
    </source>
</evidence>
<evidence type="ECO:0000313" key="1">
    <source>
        <dbReference type="EMBL" id="SQD78798.1"/>
    </source>
</evidence>
<reference evidence="2" key="1">
    <citation type="submission" date="2018-05" db="EMBL/GenBank/DDBJ databases">
        <authorList>
            <person name="Cea G.-C."/>
            <person name="William W."/>
        </authorList>
    </citation>
    <scope>NUCLEOTIDE SEQUENCE [LARGE SCALE GENOMIC DNA]</scope>
    <source>
        <strain evidence="2">DB21MT 5</strain>
    </source>
</reference>
<dbReference type="InterPro" id="IPR021378">
    <property type="entry name" value="DUF3010"/>
</dbReference>
<sequence>MLTDNKVVIIAKLSLFMVSYLMKICSVELAGNEVNLCFLSLKDGIFELIECRKRKITLASSTEAYQMRQFHKEFAQLMQDYKIEHVVIKERLTKGKFSGSSTSFKAEAAIQLVDSVEVSMVSQTYYKQLLLDHPIFVEFAETGLKKFQQNAFTLGCLFLNEKAAKNAIEL</sequence>
<protein>
    <recommendedName>
        <fullName evidence="3">DUF3010 domain-containing protein</fullName>
    </recommendedName>
</protein>
<dbReference type="OrthoDB" id="6214536at2"/>
<gene>
    <name evidence="1" type="ORF">MORIYA_2320</name>
</gene>
<proteinExistence type="predicted"/>
<name>A0A330LSI4_9GAMM</name>
<keyword evidence="2" id="KW-1185">Reference proteome</keyword>
<accession>A0A330LSI4</accession>
<dbReference type="KEGG" id="mya:MORIYA_2320"/>
<organism evidence="1 2">
    <name type="scientific">Moritella yayanosii</name>
    <dbReference type="NCBI Taxonomy" id="69539"/>
    <lineage>
        <taxon>Bacteria</taxon>
        <taxon>Pseudomonadati</taxon>
        <taxon>Pseudomonadota</taxon>
        <taxon>Gammaproteobacteria</taxon>
        <taxon>Alteromonadales</taxon>
        <taxon>Moritellaceae</taxon>
        <taxon>Moritella</taxon>
    </lineage>
</organism>